<dbReference type="PROSITE" id="PS50046">
    <property type="entry name" value="PHYTOCHROME_2"/>
    <property type="match status" value="1"/>
</dbReference>
<dbReference type="InterPro" id="IPR016132">
    <property type="entry name" value="Phyto_chromo_attachment"/>
</dbReference>
<evidence type="ECO:0000256" key="9">
    <source>
        <dbReference type="ARBA" id="ARBA00022840"/>
    </source>
</evidence>
<dbReference type="Pfam" id="PF08446">
    <property type="entry name" value="PAS_2"/>
    <property type="match status" value="1"/>
</dbReference>
<gene>
    <name evidence="14" type="ORF">MGWOODY_Hyp602</name>
</gene>
<keyword evidence="8 14" id="KW-0418">Kinase</keyword>
<evidence type="ECO:0000256" key="2">
    <source>
        <dbReference type="ARBA" id="ARBA00012438"/>
    </source>
</evidence>
<dbReference type="SUPFAM" id="SSF52172">
    <property type="entry name" value="CheY-like"/>
    <property type="match status" value="1"/>
</dbReference>
<dbReference type="Gene3D" id="3.30.450.270">
    <property type="match status" value="1"/>
</dbReference>
<proteinExistence type="predicted"/>
<dbReference type="AlphaFoldDB" id="A0A160U2C1"/>
<evidence type="ECO:0000259" key="12">
    <source>
        <dbReference type="PROSITE" id="PS50046"/>
    </source>
</evidence>
<organism evidence="14">
    <name type="scientific">hydrothermal vent metagenome</name>
    <dbReference type="NCBI Taxonomy" id="652676"/>
    <lineage>
        <taxon>unclassified sequences</taxon>
        <taxon>metagenomes</taxon>
        <taxon>ecological metagenomes</taxon>
    </lineage>
</organism>
<dbReference type="SMART" id="SM00448">
    <property type="entry name" value="REC"/>
    <property type="match status" value="1"/>
</dbReference>
<dbReference type="Pfam" id="PF01590">
    <property type="entry name" value="GAF"/>
    <property type="match status" value="1"/>
</dbReference>
<dbReference type="InterPro" id="IPR003018">
    <property type="entry name" value="GAF"/>
</dbReference>
<dbReference type="PROSITE" id="PS50110">
    <property type="entry name" value="RESPONSE_REGULATORY"/>
    <property type="match status" value="1"/>
</dbReference>
<dbReference type="Pfam" id="PF07536">
    <property type="entry name" value="HWE_HK"/>
    <property type="match status" value="1"/>
</dbReference>
<dbReference type="GO" id="GO:0000160">
    <property type="term" value="P:phosphorelay signal transduction system"/>
    <property type="evidence" value="ECO:0007669"/>
    <property type="project" value="InterPro"/>
</dbReference>
<keyword evidence="10" id="KW-0157">Chromophore</keyword>
<dbReference type="InterPro" id="IPR029016">
    <property type="entry name" value="GAF-like_dom_sf"/>
</dbReference>
<evidence type="ECO:0000313" key="14">
    <source>
        <dbReference type="EMBL" id="CUS57377.1"/>
    </source>
</evidence>
<reference evidence="14" key="1">
    <citation type="submission" date="2015-10" db="EMBL/GenBank/DDBJ databases">
        <authorList>
            <person name="Gilbert D.G."/>
        </authorList>
    </citation>
    <scope>NUCLEOTIDE SEQUENCE</scope>
</reference>
<dbReference type="InterPro" id="IPR001294">
    <property type="entry name" value="Phytochrome"/>
</dbReference>
<protein>
    <recommendedName>
        <fullName evidence="2">histidine kinase</fullName>
        <ecNumber evidence="2">2.7.13.3</ecNumber>
    </recommendedName>
</protein>
<dbReference type="EMBL" id="CZQD01000040">
    <property type="protein sequence ID" value="CUS57377.1"/>
    <property type="molecule type" value="Genomic_DNA"/>
</dbReference>
<dbReference type="InterPro" id="IPR011006">
    <property type="entry name" value="CheY-like_superfamily"/>
</dbReference>
<dbReference type="GO" id="GO:0005524">
    <property type="term" value="F:ATP binding"/>
    <property type="evidence" value="ECO:0007669"/>
    <property type="project" value="UniProtKB-KW"/>
</dbReference>
<keyword evidence="5" id="KW-0716">Sensory transduction</keyword>
<dbReference type="Gene3D" id="3.30.450.20">
    <property type="entry name" value="PAS domain"/>
    <property type="match status" value="1"/>
</dbReference>
<dbReference type="GO" id="GO:0006355">
    <property type="term" value="P:regulation of DNA-templated transcription"/>
    <property type="evidence" value="ECO:0007669"/>
    <property type="project" value="InterPro"/>
</dbReference>
<dbReference type="SUPFAM" id="SSF55785">
    <property type="entry name" value="PYP-like sensor domain (PAS domain)"/>
    <property type="match status" value="1"/>
</dbReference>
<dbReference type="PANTHER" id="PTHR41523">
    <property type="entry name" value="TWO-COMPONENT SYSTEM SENSOR PROTEIN"/>
    <property type="match status" value="1"/>
</dbReference>
<sequence>MIRHSPETDGPASDVDLTNCDREPIHVIGRVQSFGGLISMSSDWIVNHASVNVKEFIGAAAEELIGKPLRDCFSEQALLLIRSRMPMLASPDAVERVFGVALTGDERLFDLSMHLSGRSIVMEFEPRDDARDTNYVNYVRPMVERISRADSSQQLCDEAARQLRNLIGFDRIMVYRFAEDDSGVVVSESVKPGMDSFKGLHYPASDIPRQARALYKRNLLRIIADVSDSGAEIIPAINPEGVPLDLSMSGLRSVSPIHLEYLANMGVQASLSISILKRGKLWGLFACHHESPRVLGYEVRTAAELFGQLFSFVLDQKESDEGRDEQERAQSLHDQLMAQLAEDASISDNFDTIISGIASVIPYDGAVGWVNGEFESIGHTPSKEEFLGLVSFLNTTAASRIYHTDSVVKAYPAAAGFVDRAAGMLVLPVSRAPRDYIVLFRRELAKSVTWAGNPDKPVVSGPNGDRLTPRKSFEAWQQIVRNTSAPWQPAEVRAAEALRLTLLEVILRMSDATLRERAKAQEHQELLIAELNHRVRNILSLIGGLVEQSGSEARSISEFTHVVGGRIHALSRAHDLITRQQWEPASARELIRIEVEAYLGANAEKVKIQGPDVHLRPKAFTAVSLVVHELLTNSAKYGALSKTNGVVQIGFARLSDGALSISWLETGGPPIQSPPVRRGFGSTIIERSIPYELGGRAEIRFEVTGVSADFEIPPAHVDGFSDALHPETGNKMDERKQASLSGHALVLEDNLIIAMDAEDMLRSLGATEVFVASNVKEALDFIESETLQFALLDVNLGSETSEPVAEQLHAQGISFAFATGYGDSIDLAKRYSSAPVVKKPYDIDSIKAALPN</sequence>
<dbReference type="PIRSF" id="PIRSF036397">
    <property type="entry name" value="Bactrphtchrm_rec"/>
    <property type="match status" value="1"/>
</dbReference>
<feature type="domain" description="Phytochrome chromophore attachment site" evidence="12">
    <location>
        <begin position="151"/>
        <end position="308"/>
    </location>
</feature>
<dbReference type="PANTHER" id="PTHR41523:SF7">
    <property type="entry name" value="HISTIDINE KINASE"/>
    <property type="match status" value="1"/>
</dbReference>
<dbReference type="InterPro" id="IPR001789">
    <property type="entry name" value="Sig_transdc_resp-reg_receiver"/>
</dbReference>
<keyword evidence="4" id="KW-0597">Phosphoprotein</keyword>
<dbReference type="InterPro" id="IPR035965">
    <property type="entry name" value="PAS-like_dom_sf"/>
</dbReference>
<keyword evidence="11" id="KW-0675">Receptor</keyword>
<evidence type="ECO:0000256" key="7">
    <source>
        <dbReference type="ARBA" id="ARBA00022741"/>
    </source>
</evidence>
<evidence type="ECO:0000256" key="6">
    <source>
        <dbReference type="ARBA" id="ARBA00022679"/>
    </source>
</evidence>
<evidence type="ECO:0000256" key="5">
    <source>
        <dbReference type="ARBA" id="ARBA00022606"/>
    </source>
</evidence>
<dbReference type="Gene3D" id="3.40.50.2300">
    <property type="match status" value="1"/>
</dbReference>
<evidence type="ECO:0000256" key="4">
    <source>
        <dbReference type="ARBA" id="ARBA00022553"/>
    </source>
</evidence>
<dbReference type="GO" id="GO:0004673">
    <property type="term" value="F:protein histidine kinase activity"/>
    <property type="evidence" value="ECO:0007669"/>
    <property type="project" value="UniProtKB-EC"/>
</dbReference>
<keyword evidence="3" id="KW-0600">Photoreceptor protein</keyword>
<keyword evidence="6 14" id="KW-0808">Transferase</keyword>
<dbReference type="Gene3D" id="3.30.450.40">
    <property type="match status" value="1"/>
</dbReference>
<dbReference type="Pfam" id="PF00360">
    <property type="entry name" value="PHY"/>
    <property type="match status" value="1"/>
</dbReference>
<keyword evidence="7" id="KW-0547">Nucleotide-binding</keyword>
<dbReference type="SUPFAM" id="SSF55781">
    <property type="entry name" value="GAF domain-like"/>
    <property type="match status" value="2"/>
</dbReference>
<keyword evidence="9" id="KW-0067">ATP-binding</keyword>
<dbReference type="GO" id="GO:0009881">
    <property type="term" value="F:photoreceptor activity"/>
    <property type="evidence" value="ECO:0007669"/>
    <property type="project" value="UniProtKB-KW"/>
</dbReference>
<dbReference type="EC" id="2.7.13.3" evidence="2"/>
<evidence type="ECO:0000256" key="1">
    <source>
        <dbReference type="ARBA" id="ARBA00000085"/>
    </source>
</evidence>
<dbReference type="PRINTS" id="PR01033">
    <property type="entry name" value="PHYTOCHROME"/>
</dbReference>
<dbReference type="InterPro" id="IPR036890">
    <property type="entry name" value="HATPase_C_sf"/>
</dbReference>
<dbReference type="Gene3D" id="3.30.565.10">
    <property type="entry name" value="Histidine kinase-like ATPase, C-terminal domain"/>
    <property type="match status" value="1"/>
</dbReference>
<name>A0A160U2C1_9ZZZZ</name>
<feature type="domain" description="Response regulatory" evidence="13">
    <location>
        <begin position="743"/>
        <end position="852"/>
    </location>
</feature>
<dbReference type="InterPro" id="IPR013654">
    <property type="entry name" value="PAS_2"/>
</dbReference>
<dbReference type="InterPro" id="IPR013515">
    <property type="entry name" value="Phytochrome_cen-reg"/>
</dbReference>
<evidence type="ECO:0000256" key="8">
    <source>
        <dbReference type="ARBA" id="ARBA00022777"/>
    </source>
</evidence>
<dbReference type="GO" id="GO:0009584">
    <property type="term" value="P:detection of visible light"/>
    <property type="evidence" value="ECO:0007669"/>
    <property type="project" value="InterPro"/>
</dbReference>
<dbReference type="InterPro" id="IPR011102">
    <property type="entry name" value="Sig_transdc_His_kinase_HWE"/>
</dbReference>
<dbReference type="SMART" id="SM00911">
    <property type="entry name" value="HWE_HK"/>
    <property type="match status" value="1"/>
</dbReference>
<dbReference type="InterPro" id="IPR009219">
    <property type="entry name" value="Bactrphtchr_CheY"/>
</dbReference>
<dbReference type="InterPro" id="IPR043150">
    <property type="entry name" value="Phytochrome_PHY_sf"/>
</dbReference>
<accession>A0A160U2C1</accession>
<evidence type="ECO:0000256" key="3">
    <source>
        <dbReference type="ARBA" id="ARBA00022543"/>
    </source>
</evidence>
<dbReference type="SMART" id="SM00065">
    <property type="entry name" value="GAF"/>
    <property type="match status" value="1"/>
</dbReference>
<evidence type="ECO:0000256" key="10">
    <source>
        <dbReference type="ARBA" id="ARBA00022991"/>
    </source>
</evidence>
<evidence type="ECO:0000256" key="11">
    <source>
        <dbReference type="ARBA" id="ARBA00023170"/>
    </source>
</evidence>
<evidence type="ECO:0000259" key="13">
    <source>
        <dbReference type="PROSITE" id="PS50110"/>
    </source>
</evidence>
<comment type="catalytic activity">
    <reaction evidence="1">
        <text>ATP + protein L-histidine = ADP + protein N-phospho-L-histidine.</text>
        <dbReference type="EC" id="2.7.13.3"/>
    </reaction>
</comment>